<protein>
    <submittedName>
        <fullName evidence="8">Malate transporter YflS</fullName>
    </submittedName>
    <submittedName>
        <fullName evidence="7">Membrane transporter</fullName>
    </submittedName>
</protein>
<feature type="transmembrane region" description="Helical" evidence="6">
    <location>
        <begin position="94"/>
        <end position="110"/>
    </location>
</feature>
<dbReference type="PANTHER" id="PTHR42826">
    <property type="entry name" value="DICARBOXYLATE TRANSPORTER 2.1, CHLOROPLASTIC"/>
    <property type="match status" value="1"/>
</dbReference>
<dbReference type="EMBL" id="FN545191">
    <property type="protein sequence ID" value="CBA73035.1"/>
    <property type="molecule type" value="Genomic_DNA"/>
</dbReference>
<reference evidence="7" key="1">
    <citation type="journal article" date="2010" name="Insect Mol. Biol.">
        <title>The draft genome sequence of Arsenophonus nasoniae, son-killer bacterium of Nasonia vitripennis, reveals genes associated with virulence and symbiosis.</title>
        <authorList>
            <person name="Wilkes T."/>
            <person name="Darby A.C."/>
            <person name="Choi J."/>
            <person name="Colborne J.K."/>
            <person name="Werren J.H."/>
            <person name="Hurst G.D.D."/>
        </authorList>
    </citation>
    <scope>NUCLEOTIDE SEQUENCE</scope>
</reference>
<organism evidence="7">
    <name type="scientific">Arsenophonus nasoniae</name>
    <name type="common">son-killer infecting Nasonia vitripennis</name>
    <dbReference type="NCBI Taxonomy" id="638"/>
    <lineage>
        <taxon>Bacteria</taxon>
        <taxon>Pseudomonadati</taxon>
        <taxon>Pseudomonadota</taxon>
        <taxon>Gammaproteobacteria</taxon>
        <taxon>Enterobacterales</taxon>
        <taxon>Morganellaceae</taxon>
        <taxon>Arsenophonus</taxon>
    </lineage>
</organism>
<evidence type="ECO:0000313" key="7">
    <source>
        <dbReference type="EMBL" id="CBA73035.1"/>
    </source>
</evidence>
<dbReference type="InterPro" id="IPR030676">
    <property type="entry name" value="CitT-rel"/>
</dbReference>
<keyword evidence="5 6" id="KW-0472">Membrane</keyword>
<evidence type="ECO:0000256" key="2">
    <source>
        <dbReference type="ARBA" id="ARBA00007349"/>
    </source>
</evidence>
<sequence>MANKITSQVKWLPLVIITIIATFFLYQNPPTGLSFAAWQTVIIFVATIASIVAKVLPIGAIGLIGMTIFALSHAAGDESASDAIITALSELNSSLIWLIVVAFMIARGFIKTGLGRRIALQMIRLLGKRTLGLAYGLAVADLILSPAMPSNTARCGGVIYPIADSLARSFDSHPENESADGVFLTAFLVDLCQ</sequence>
<evidence type="ECO:0000256" key="1">
    <source>
        <dbReference type="ARBA" id="ARBA00004141"/>
    </source>
</evidence>
<dbReference type="InterPro" id="IPR001898">
    <property type="entry name" value="SLC13A/DASS"/>
</dbReference>
<gene>
    <name evidence="8" type="primary">yflS_2</name>
    <name evidence="7" type="ORF">ARN_15810</name>
    <name evidence="8" type="ORF">ArsFIN_19400</name>
</gene>
<evidence type="ECO:0000256" key="4">
    <source>
        <dbReference type="ARBA" id="ARBA00022989"/>
    </source>
</evidence>
<evidence type="ECO:0000256" key="5">
    <source>
        <dbReference type="ARBA" id="ARBA00023136"/>
    </source>
</evidence>
<name>D2TZG8_9GAMM</name>
<reference evidence="8 9" key="2">
    <citation type="submission" date="2019-03" db="EMBL/GenBank/DDBJ databases">
        <title>Long-read sequencing reveals hyperdense prophage content in a complex bacterial symbiont genome.</title>
        <authorList>
            <person name="Frost C.L."/>
            <person name="Siozios S."/>
            <person name="Nadal-Jimenez P."/>
            <person name="Brockhurst M.A."/>
            <person name="King K.C."/>
            <person name="Darby A.C."/>
            <person name="Hurst G.D.D."/>
        </authorList>
    </citation>
    <scope>NUCLEOTIDE SEQUENCE [LARGE SCALE GENOMIC DNA]</scope>
    <source>
        <strain evidence="8 9">FIN</strain>
    </source>
</reference>
<accession>D2TZG8</accession>
<dbReference type="AlphaFoldDB" id="D2TZG8"/>
<evidence type="ECO:0000313" key="8">
    <source>
        <dbReference type="EMBL" id="QBY43373.1"/>
    </source>
</evidence>
<keyword evidence="3 6" id="KW-0812">Transmembrane</keyword>
<dbReference type="Proteomes" id="UP000295134">
    <property type="component" value="Chromosome"/>
</dbReference>
<evidence type="ECO:0000256" key="3">
    <source>
        <dbReference type="ARBA" id="ARBA00022692"/>
    </source>
</evidence>
<evidence type="ECO:0000256" key="6">
    <source>
        <dbReference type="SAM" id="Phobius"/>
    </source>
</evidence>
<proteinExistence type="inferred from homology"/>
<dbReference type="GO" id="GO:0022857">
    <property type="term" value="F:transmembrane transporter activity"/>
    <property type="evidence" value="ECO:0007669"/>
    <property type="project" value="InterPro"/>
</dbReference>
<comment type="subcellular location">
    <subcellularLocation>
        <location evidence="1">Membrane</location>
        <topology evidence="1">Multi-pass membrane protein</topology>
    </subcellularLocation>
</comment>
<evidence type="ECO:0000313" key="9">
    <source>
        <dbReference type="Proteomes" id="UP000295134"/>
    </source>
</evidence>
<dbReference type="GO" id="GO:0016020">
    <property type="term" value="C:membrane"/>
    <property type="evidence" value="ECO:0007669"/>
    <property type="project" value="UniProtKB-SubCell"/>
</dbReference>
<feature type="transmembrane region" description="Helical" evidence="6">
    <location>
        <begin position="9"/>
        <end position="26"/>
    </location>
</feature>
<dbReference type="EMBL" id="CP038613">
    <property type="protein sequence ID" value="QBY43373.1"/>
    <property type="molecule type" value="Genomic_DNA"/>
</dbReference>
<keyword evidence="4 6" id="KW-1133">Transmembrane helix</keyword>
<dbReference type="Pfam" id="PF00939">
    <property type="entry name" value="Na_sulph_symp"/>
    <property type="match status" value="1"/>
</dbReference>
<dbReference type="KEGG" id="ans:ArsFIN_19400"/>
<comment type="similarity">
    <text evidence="2">Belongs to the SLC13A/DASS transporter (TC 2.A.47) family. DIT1 subfamily.</text>
</comment>